<dbReference type="Pfam" id="PF13374">
    <property type="entry name" value="TPR_10"/>
    <property type="match status" value="3"/>
</dbReference>
<evidence type="ECO:0000259" key="1">
    <source>
        <dbReference type="Pfam" id="PF12770"/>
    </source>
</evidence>
<dbReference type="PANTHER" id="PTHR10098:SF108">
    <property type="entry name" value="TETRATRICOPEPTIDE REPEAT PROTEIN 28"/>
    <property type="match status" value="1"/>
</dbReference>
<dbReference type="eggNOG" id="COG0457">
    <property type="taxonomic scope" value="Bacteria"/>
</dbReference>
<dbReference type="STRING" id="118168.MC7420_6487"/>
<reference evidence="2 3" key="1">
    <citation type="submission" date="2008-07" db="EMBL/GenBank/DDBJ databases">
        <authorList>
            <person name="Tandeau de Marsac N."/>
            <person name="Ferriera S."/>
            <person name="Johnson J."/>
            <person name="Kravitz S."/>
            <person name="Beeson K."/>
            <person name="Sutton G."/>
            <person name="Rogers Y.-H."/>
            <person name="Friedman R."/>
            <person name="Frazier M."/>
            <person name="Venter J.C."/>
        </authorList>
    </citation>
    <scope>NUCLEOTIDE SEQUENCE [LARGE SCALE GENOMIC DNA]</scope>
    <source>
        <strain evidence="2 3">PCC 7420</strain>
    </source>
</reference>
<evidence type="ECO:0000313" key="2">
    <source>
        <dbReference type="EMBL" id="EDX75832.1"/>
    </source>
</evidence>
<dbReference type="EMBL" id="DS989848">
    <property type="protein sequence ID" value="EDX75832.1"/>
    <property type="molecule type" value="Genomic_DNA"/>
</dbReference>
<dbReference type="AlphaFoldDB" id="B4VQN1"/>
<sequence length="1197" mass="136174">MDEQEIAAYVAVNWLLLLAAKLAEMLGSYSTSVTPEDYLEFLRSVLQSVATDPRPQSLYPLLQNNLNKLDGKFAHILTAWANKTLTEVEIETAKFIAATIGNFSILIQEFPLGNIASNKEIAMAGYQAVATVFTQSNFPQDWAMTQNNLGNAYLYRIHGDRAENLEVAIAHYYKVLLVYTQSDFPQQWAGTQNNLAIAYSDRIRGDKAENLEVALIHYNNALLVLTQSDFPQDWAMTQNNLATAYLHRIRGNRAENLEAALSHYYKVLLVYTQSDFPQQWAATQNNLANAYSDRIRGDRAENLEVALIHYHQALLVRTQSDFPQDWATTQNNLAIAYRNRIRGDRAENLEKAITHYHNALLVRTQSDFPQDWAMTQNNLAIAYSDRIRGNRAENLEVAIAHYHQALLVLTQSDFPQDWAMTQNNLAAAYSDRIRGDRVENLEAAIAHYHQALLVYTQSDFPQDWAMTQNNLACVYYRRIGGDRAENLEVAIAHCNNALLVRTQSDFPQQWATTQNNLAAAYSNRIRGDRAENLEAAIVHDHNALLVCTPENYPIDCLQTSRSLANLAWDNHDFKLAIQSYELAIKSVEQSRNWVIDEERRQEILRESIYVYARIIQAYLNIGEIGKALEYTERFRCQRLVDLMASDVLNLGGEITPEVQDLLIDYEELHQRINALRFNSQTEATPVLTGSRRLPDGDELAAHQAEIQKLEEQKQQVWKQLRRYDPVLAGQIQVEHLNLDQMQELIPNDTTALLSFYTTVEDTHIFILLKDQSPQVYTCKGQGLETFQKWIGENWFIPYIGANSEWRENMVSFLQELAQRLQLKDLISQYLTGIEELIIVPYLWLHQMPFAALPIDGIETFYRKEENSKPLSLQERGLERGFLDPVKSKGNGETRGLVIGKKSQPKVTVTPTTYLGDLFRIRIVPSCQILYYCQQRPPIPNQPTMGIVEDATEDLLFTRYECETLAQSYGVSADKRLQGRKATVTEYKTLASQVQILHSSHHATSNPAQPLDSYLVLGDGSLTLSQLISPGWRMPNLSDVFACCCEVNFSLNKLTDDLLSLATGFLCAGARSVVSTQWSVEDLASALLAIFYYNFRQAGMSRSQALQQGQIKLRNLTGEEFARNYQGEMGQSLQQQYDQAITRRNHANVKGDVAECQKWQKLADKIQVQQQHLQSLAKEKQPFSHPYYWAGFVSQGLA</sequence>
<keyword evidence="3" id="KW-1185">Reference proteome</keyword>
<name>B4VQN1_9CYAN</name>
<protein>
    <recommendedName>
        <fullName evidence="1">CHAT domain-containing protein</fullName>
    </recommendedName>
</protein>
<dbReference type="Pfam" id="PF12770">
    <property type="entry name" value="CHAT"/>
    <property type="match status" value="1"/>
</dbReference>
<feature type="domain" description="CHAT" evidence="1">
    <location>
        <begin position="813"/>
        <end position="1195"/>
    </location>
</feature>
<dbReference type="HOGENOM" id="CLU_003728_15_1_3"/>
<evidence type="ECO:0000313" key="3">
    <source>
        <dbReference type="Proteomes" id="UP000003835"/>
    </source>
</evidence>
<dbReference type="InterPro" id="IPR024983">
    <property type="entry name" value="CHAT_dom"/>
</dbReference>
<proteinExistence type="predicted"/>
<accession>B4VQN1</accession>
<gene>
    <name evidence="2" type="ORF">MC7420_6487</name>
</gene>
<dbReference type="Proteomes" id="UP000003835">
    <property type="component" value="Unassembled WGS sequence"/>
</dbReference>
<dbReference type="Gene3D" id="1.25.40.10">
    <property type="entry name" value="Tetratricopeptide repeat domain"/>
    <property type="match status" value="4"/>
</dbReference>
<organism evidence="2 3">
    <name type="scientific">Coleofasciculus chthonoplastes PCC 7420</name>
    <dbReference type="NCBI Taxonomy" id="118168"/>
    <lineage>
        <taxon>Bacteria</taxon>
        <taxon>Bacillati</taxon>
        <taxon>Cyanobacteriota</taxon>
        <taxon>Cyanophyceae</taxon>
        <taxon>Coleofasciculales</taxon>
        <taxon>Coleofasciculaceae</taxon>
        <taxon>Coleofasciculus</taxon>
    </lineage>
</organism>
<dbReference type="eggNOG" id="COG4995">
    <property type="taxonomic scope" value="Bacteria"/>
</dbReference>
<dbReference type="InterPro" id="IPR011990">
    <property type="entry name" value="TPR-like_helical_dom_sf"/>
</dbReference>
<dbReference type="OrthoDB" id="433986at2"/>
<dbReference type="PANTHER" id="PTHR10098">
    <property type="entry name" value="RAPSYN-RELATED"/>
    <property type="match status" value="1"/>
</dbReference>
<dbReference type="SUPFAM" id="SSF48452">
    <property type="entry name" value="TPR-like"/>
    <property type="match status" value="3"/>
</dbReference>
<dbReference type="RefSeq" id="WP_006100970.1">
    <property type="nucleotide sequence ID" value="NZ_DS989848.1"/>
</dbReference>